<dbReference type="EMBL" id="CP158374">
    <property type="protein sequence ID" value="XBX81916.1"/>
    <property type="molecule type" value="Genomic_DNA"/>
</dbReference>
<evidence type="ECO:0000313" key="2">
    <source>
        <dbReference type="EMBL" id="XBX81916.1"/>
    </source>
</evidence>
<proteinExistence type="predicted"/>
<protein>
    <submittedName>
        <fullName evidence="2">Uncharacterized protein</fullName>
    </submittedName>
</protein>
<gene>
    <name evidence="2" type="ORF">ABIQ69_15040</name>
</gene>
<reference evidence="2" key="1">
    <citation type="submission" date="2024-05" db="EMBL/GenBank/DDBJ databases">
        <authorList>
            <person name="Yu L."/>
        </authorList>
    </citation>
    <scope>NUCLEOTIDE SEQUENCE</scope>
    <source>
        <strain evidence="2">G08B096</strain>
    </source>
</reference>
<sequence>MTLVHRLTVDGRDYFLPDPVTELKQQILEAIRAGGGYVNIPPLRGGPGIDILFSPGMPVTWSQIEVGGDLADRRDDRAGDGDDEDFGL</sequence>
<feature type="region of interest" description="Disordered" evidence="1">
    <location>
        <begin position="68"/>
        <end position="88"/>
    </location>
</feature>
<name>A0AAU7W674_9MICO</name>
<dbReference type="RefSeq" id="WP_350347938.1">
    <property type="nucleotide sequence ID" value="NZ_CP158374.1"/>
</dbReference>
<feature type="compositionally biased region" description="Basic and acidic residues" evidence="1">
    <location>
        <begin position="70"/>
        <end position="80"/>
    </location>
</feature>
<dbReference type="AlphaFoldDB" id="A0AAU7W674"/>
<evidence type="ECO:0000256" key="1">
    <source>
        <dbReference type="SAM" id="MobiDB-lite"/>
    </source>
</evidence>
<accession>A0AAU7W674</accession>
<organism evidence="2">
    <name type="scientific">Agromyces sp. G08B096</name>
    <dbReference type="NCBI Taxonomy" id="3156399"/>
    <lineage>
        <taxon>Bacteria</taxon>
        <taxon>Bacillati</taxon>
        <taxon>Actinomycetota</taxon>
        <taxon>Actinomycetes</taxon>
        <taxon>Micrococcales</taxon>
        <taxon>Microbacteriaceae</taxon>
        <taxon>Agromyces</taxon>
    </lineage>
</organism>